<evidence type="ECO:0000256" key="1">
    <source>
        <dbReference type="ARBA" id="ARBA00004571"/>
    </source>
</evidence>
<comment type="subcellular location">
    <subcellularLocation>
        <location evidence="1">Cell outer membrane</location>
        <topology evidence="1">Multi-pass membrane protein</topology>
    </subcellularLocation>
</comment>
<dbReference type="GO" id="GO:0009279">
    <property type="term" value="C:cell outer membrane"/>
    <property type="evidence" value="ECO:0007669"/>
    <property type="project" value="UniProtKB-SubCell"/>
</dbReference>
<keyword evidence="10" id="KW-1185">Reference proteome</keyword>
<keyword evidence="2" id="KW-0813">Transport</keyword>
<keyword evidence="4" id="KW-0812">Transmembrane</keyword>
<dbReference type="InterPro" id="IPR000531">
    <property type="entry name" value="Beta-barrel_TonB"/>
</dbReference>
<dbReference type="InterPro" id="IPR039426">
    <property type="entry name" value="TonB-dep_rcpt-like"/>
</dbReference>
<organism evidence="9 10">
    <name type="scientific">Xanthomonas populi</name>
    <dbReference type="NCBI Taxonomy" id="53414"/>
    <lineage>
        <taxon>Bacteria</taxon>
        <taxon>Pseudomonadati</taxon>
        <taxon>Pseudomonadota</taxon>
        <taxon>Gammaproteobacteria</taxon>
        <taxon>Lysobacterales</taxon>
        <taxon>Lysobacteraceae</taxon>
        <taxon>Xanthomonas</taxon>
    </lineage>
</organism>
<dbReference type="InterPro" id="IPR036942">
    <property type="entry name" value="Beta-barrel_TonB_sf"/>
</dbReference>
<name>A0A2S7EH47_9XANT</name>
<keyword evidence="7" id="KW-0998">Cell outer membrane</keyword>
<evidence type="ECO:0000256" key="5">
    <source>
        <dbReference type="ARBA" id="ARBA00023077"/>
    </source>
</evidence>
<dbReference type="OrthoDB" id="8732650at2"/>
<accession>A0A2S7EH47</accession>
<keyword evidence="5" id="KW-0798">TonB box</keyword>
<evidence type="ECO:0000259" key="8">
    <source>
        <dbReference type="Pfam" id="PF00593"/>
    </source>
</evidence>
<evidence type="ECO:0000313" key="10">
    <source>
        <dbReference type="Proteomes" id="UP000239939"/>
    </source>
</evidence>
<evidence type="ECO:0000256" key="6">
    <source>
        <dbReference type="ARBA" id="ARBA00023136"/>
    </source>
</evidence>
<sequence>MFEVPFTRLTLGAETGGQVYGAADASYRVGQDRAWGMRANVARRDGESATDEDRELGMGSLGVDYRGERLRLSADIGWQNQRTDRPRPSVTPLGAIPIAPDADINSAQPWTFAQERDTFGVIRAEYDLSDSVMAWAAVGMRDSDEHSVLANPNADAAGNLNTGRFDNYRQDKVTTGDVGIRAKFDTGRVGHRLSASASAFKLDSKNAFAFGGDGTSVGTLYDPVAVAPLGGLFPGGVLFEPLTTSKNQTRSVAIADTLAFADDRILLTLGARHQRLEQYSYDYNTGAQLSSYSDSVVTPVGAVVFKFGRAVSLYANYAEALLPGQEVPTLSGSTPLENAGELLAPFKSKQFEIGAKYDAGDYGATAALFRINQPNTVVSNARLTTDGEQRNQGLELSFYGQPIDGLRVLGGITLLDASYNKTQDGVNEGNDAIGVPKKQVNLGLEWDIAALPGLTVDGRAVYTDRQYADAVNVLEIPSWTRYDL</sequence>
<keyword evidence="6" id="KW-0472">Membrane</keyword>
<keyword evidence="3" id="KW-1134">Transmembrane beta strand</keyword>
<gene>
    <name evidence="9" type="ORF">XpopCFBP1817_17125</name>
</gene>
<proteinExistence type="predicted"/>
<dbReference type="Pfam" id="PF00593">
    <property type="entry name" value="TonB_dep_Rec_b-barrel"/>
    <property type="match status" value="1"/>
</dbReference>
<comment type="caution">
    <text evidence="9">The sequence shown here is derived from an EMBL/GenBank/DDBJ whole genome shotgun (WGS) entry which is preliminary data.</text>
</comment>
<dbReference type="GO" id="GO:0015344">
    <property type="term" value="F:siderophore uptake transmembrane transporter activity"/>
    <property type="evidence" value="ECO:0007669"/>
    <property type="project" value="TreeGrafter"/>
</dbReference>
<feature type="domain" description="TonB-dependent receptor-like beta-barrel" evidence="8">
    <location>
        <begin position="65"/>
        <end position="484"/>
    </location>
</feature>
<evidence type="ECO:0000256" key="2">
    <source>
        <dbReference type="ARBA" id="ARBA00022448"/>
    </source>
</evidence>
<protein>
    <recommendedName>
        <fullName evidence="8">TonB-dependent receptor-like beta-barrel domain-containing protein</fullName>
    </recommendedName>
</protein>
<dbReference type="EMBL" id="MDEJ01000140">
    <property type="protein sequence ID" value="PPU89535.1"/>
    <property type="molecule type" value="Genomic_DNA"/>
</dbReference>
<dbReference type="Proteomes" id="UP000239939">
    <property type="component" value="Unassembled WGS sequence"/>
</dbReference>
<evidence type="ECO:0000256" key="4">
    <source>
        <dbReference type="ARBA" id="ARBA00022692"/>
    </source>
</evidence>
<dbReference type="Gene3D" id="2.40.170.20">
    <property type="entry name" value="TonB-dependent receptor, beta-barrel domain"/>
    <property type="match status" value="1"/>
</dbReference>
<evidence type="ECO:0000256" key="3">
    <source>
        <dbReference type="ARBA" id="ARBA00022452"/>
    </source>
</evidence>
<dbReference type="SUPFAM" id="SSF56935">
    <property type="entry name" value="Porins"/>
    <property type="match status" value="1"/>
</dbReference>
<dbReference type="PANTHER" id="PTHR32552">
    <property type="entry name" value="FERRICHROME IRON RECEPTOR-RELATED"/>
    <property type="match status" value="1"/>
</dbReference>
<evidence type="ECO:0000313" key="9">
    <source>
        <dbReference type="EMBL" id="PPU89535.1"/>
    </source>
</evidence>
<evidence type="ECO:0000256" key="7">
    <source>
        <dbReference type="ARBA" id="ARBA00023237"/>
    </source>
</evidence>
<dbReference type="PANTHER" id="PTHR32552:SF82">
    <property type="entry name" value="FCUA PROTEIN"/>
    <property type="match status" value="1"/>
</dbReference>
<dbReference type="AlphaFoldDB" id="A0A2S7EH47"/>
<reference evidence="10" key="1">
    <citation type="submission" date="2016-08" db="EMBL/GenBank/DDBJ databases">
        <authorList>
            <person name="Merda D."/>
            <person name="Briand M."/>
            <person name="Taghouti G."/>
            <person name="Carrere S."/>
            <person name="Gouzy J."/>
            <person name="Portier P."/>
            <person name="Jacques M.-A."/>
            <person name="Fischer-Le Saux M."/>
        </authorList>
    </citation>
    <scope>NUCLEOTIDE SEQUENCE [LARGE SCALE GENOMIC DNA]</scope>
    <source>
        <strain evidence="10">CFBP1817</strain>
    </source>
</reference>